<organism evidence="3 4">
    <name type="scientific">Streptomyces fodineus</name>
    <dbReference type="NCBI Taxonomy" id="1904616"/>
    <lineage>
        <taxon>Bacteria</taxon>
        <taxon>Bacillati</taxon>
        <taxon>Actinomycetota</taxon>
        <taxon>Actinomycetes</taxon>
        <taxon>Kitasatosporales</taxon>
        <taxon>Streptomycetaceae</taxon>
        <taxon>Streptomyces</taxon>
    </lineage>
</organism>
<dbReference type="Proteomes" id="UP000094960">
    <property type="component" value="Chromosome"/>
</dbReference>
<feature type="signal peptide" evidence="2">
    <location>
        <begin position="1"/>
        <end position="22"/>
    </location>
</feature>
<comment type="similarity">
    <text evidence="1">Belongs to the Cu-Zn superoxide dismutase family.</text>
</comment>
<dbReference type="AlphaFoldDB" id="A0A1D7YPE3"/>
<dbReference type="GO" id="GO:0006801">
    <property type="term" value="P:superoxide metabolic process"/>
    <property type="evidence" value="ECO:0007669"/>
    <property type="project" value="InterPro"/>
</dbReference>
<dbReference type="EMBL" id="CP017248">
    <property type="protein sequence ID" value="AOR37394.1"/>
    <property type="molecule type" value="Genomic_DNA"/>
</dbReference>
<evidence type="ECO:0000256" key="2">
    <source>
        <dbReference type="SAM" id="SignalP"/>
    </source>
</evidence>
<dbReference type="KEGG" id="spun:BFF78_29275"/>
<dbReference type="RefSeq" id="WP_069783883.1">
    <property type="nucleotide sequence ID" value="NZ_CP017248.1"/>
</dbReference>
<accession>A0A1D7YPE3</accession>
<evidence type="ECO:0000313" key="3">
    <source>
        <dbReference type="EMBL" id="AOR37394.1"/>
    </source>
</evidence>
<proteinExistence type="inferred from homology"/>
<keyword evidence="4" id="KW-1185">Reference proteome</keyword>
<reference evidence="4" key="1">
    <citation type="submission" date="2016-09" db="EMBL/GenBank/DDBJ databases">
        <title>Streptomyces puniciscabiei strain:TW1S1 Genome sequencing and assembly.</title>
        <authorList>
            <person name="Kim M.-K."/>
            <person name="Kim S.B."/>
        </authorList>
    </citation>
    <scope>NUCLEOTIDE SEQUENCE [LARGE SCALE GENOMIC DNA]</scope>
    <source>
        <strain evidence="4">TW1S1</strain>
    </source>
</reference>
<dbReference type="Gene3D" id="2.60.40.200">
    <property type="entry name" value="Superoxide dismutase, copper/zinc binding domain"/>
    <property type="match status" value="1"/>
</dbReference>
<dbReference type="SUPFAM" id="SSF49329">
    <property type="entry name" value="Cu,Zn superoxide dismutase-like"/>
    <property type="match status" value="1"/>
</dbReference>
<protein>
    <submittedName>
        <fullName evidence="3">Uncharacterized protein</fullName>
    </submittedName>
</protein>
<evidence type="ECO:0000256" key="1">
    <source>
        <dbReference type="ARBA" id="ARBA00010457"/>
    </source>
</evidence>
<feature type="chain" id="PRO_5009103163" evidence="2">
    <location>
        <begin position="23"/>
        <end position="176"/>
    </location>
</feature>
<keyword evidence="2" id="KW-0732">Signal</keyword>
<evidence type="ECO:0000313" key="4">
    <source>
        <dbReference type="Proteomes" id="UP000094960"/>
    </source>
</evidence>
<sequence>MVTAVHAGALAAALFATGSAIAHDYTVESNGVFSPPNATVKSTALTYDQALVPAGSQIRVYQHTATNKTTTVELWVTGVKPNHLFGVHVHQKACGTKPADAGKHYQNTPGMDAAHVNNKNEVWLDFKSDAAGKGHASATHTWAFRKGQASSLVIHSEPGTKGARAACFSVPFGGAS</sequence>
<dbReference type="GO" id="GO:0046872">
    <property type="term" value="F:metal ion binding"/>
    <property type="evidence" value="ECO:0007669"/>
    <property type="project" value="InterPro"/>
</dbReference>
<name>A0A1D7YPE3_9ACTN</name>
<gene>
    <name evidence="3" type="ORF">BFF78_29275</name>
</gene>
<dbReference type="InterPro" id="IPR036423">
    <property type="entry name" value="SOD-like_Cu/Zn_dom_sf"/>
</dbReference>